<evidence type="ECO:0000313" key="1">
    <source>
        <dbReference type="EMBL" id="AJD09263.1"/>
    </source>
</evidence>
<dbReference type="EMBL" id="KJ631623">
    <property type="protein sequence ID" value="AJD09263.1"/>
    <property type="molecule type" value="Genomic_DNA"/>
</dbReference>
<organism evidence="1 2">
    <name type="scientific">Condylorrhiza vestigialis mutiple nucleopolyhedrovirus</name>
    <dbReference type="NCBI Taxonomy" id="1592576"/>
    <lineage>
        <taxon>Viruses</taxon>
        <taxon>Viruses incertae sedis</taxon>
        <taxon>Naldaviricetes</taxon>
        <taxon>Lefavirales</taxon>
        <taxon>Baculoviridae</taxon>
        <taxon>Alphabaculovirus</taxon>
        <taxon>Alphabaculovirus covestigialis</taxon>
    </lineage>
</organism>
<gene>
    <name evidence="1" type="primary">ORF-98</name>
</gene>
<sequence>MKKQNAQYANCYLCDEIVYLFKKQFANTSITATALYRKRMAIVRAGFVLCQRCNSELNGGDNDTNWR</sequence>
<accession>A0A0B4UM67</accession>
<dbReference type="KEGG" id="vg:23301736"/>
<name>A0A0B4UM67_9ABAC</name>
<dbReference type="OrthoDB" id="24008at10239"/>
<dbReference type="GeneID" id="23301736"/>
<proteinExistence type="predicted"/>
<keyword evidence="2" id="KW-1185">Reference proteome</keyword>
<dbReference type="RefSeq" id="YP_009118581.1">
    <property type="nucleotide sequence ID" value="NC_026430.1"/>
</dbReference>
<dbReference type="Proteomes" id="UP000202427">
    <property type="component" value="Segment"/>
</dbReference>
<evidence type="ECO:0000313" key="2">
    <source>
        <dbReference type="Proteomes" id="UP000202427"/>
    </source>
</evidence>
<protein>
    <submittedName>
        <fullName evidence="1">Uncharacterized protein</fullName>
    </submittedName>
</protein>
<reference evidence="1 2" key="1">
    <citation type="journal article" date="2009" name="J. Invertebr. Pathol.">
        <title>Identification of a new nucleopolyhedrovirus from naturally-infected Condylorrhiza vestigialis (Guenee) (Lepidoptera: Crambidae) larvae on poplar plantations in South Brazil.</title>
        <authorList>
            <person name="Castro M.E."/>
            <person name="Ribeiro Z.M."/>
            <person name="Santos A.C."/>
            <person name="Souza M.L."/>
            <person name="Machado E.B."/>
            <person name="Sousa N.J."/>
            <person name="Moscardi F."/>
        </authorList>
    </citation>
    <scope>NUCLEOTIDE SEQUENCE [LARGE SCALE GENOMIC DNA]</scope>
</reference>